<dbReference type="InterPro" id="IPR024465">
    <property type="entry name" value="DUF2399"/>
</dbReference>
<evidence type="ECO:0000313" key="3">
    <source>
        <dbReference type="Proteomes" id="UP000660675"/>
    </source>
</evidence>
<evidence type="ECO:0000313" key="2">
    <source>
        <dbReference type="EMBL" id="GGV86474.1"/>
    </source>
</evidence>
<dbReference type="Proteomes" id="UP000660675">
    <property type="component" value="Unassembled WGS sequence"/>
</dbReference>
<accession>A0ABQ2W317</accession>
<evidence type="ECO:0000259" key="1">
    <source>
        <dbReference type="Pfam" id="PF09664"/>
    </source>
</evidence>
<reference evidence="3" key="1">
    <citation type="journal article" date="2019" name="Int. J. Syst. Evol. Microbiol.">
        <title>The Global Catalogue of Microorganisms (GCM) 10K type strain sequencing project: providing services to taxonomists for standard genome sequencing and annotation.</title>
        <authorList>
            <consortium name="The Broad Institute Genomics Platform"/>
            <consortium name="The Broad Institute Genome Sequencing Center for Infectious Disease"/>
            <person name="Wu L."/>
            <person name="Ma J."/>
        </authorList>
    </citation>
    <scope>NUCLEOTIDE SEQUENCE [LARGE SCALE GENOMIC DNA]</scope>
    <source>
        <strain evidence="3">JCM 4376</strain>
    </source>
</reference>
<keyword evidence="3" id="KW-1185">Reference proteome</keyword>
<proteinExistence type="predicted"/>
<dbReference type="Pfam" id="PF09664">
    <property type="entry name" value="DUF2399"/>
    <property type="match status" value="1"/>
</dbReference>
<name>A0ABQ2W317_9ACTN</name>
<protein>
    <recommendedName>
        <fullName evidence="1">DUF2399 domain-containing protein</fullName>
    </recommendedName>
</protein>
<sequence>MPTRRRGAALRYHGVFDGEGIRIAAYVLDKTRAHPWSMTAADYRAADVRNTHGRSATQGITGAPWDPALAAEAVAEYGTAVVEEPMADVLLENLTAIAPGQWPLGWFSARVRRSGRPGPPGR</sequence>
<feature type="domain" description="DUF2399" evidence="1">
    <location>
        <begin position="5"/>
        <end position="94"/>
    </location>
</feature>
<organism evidence="2 3">
    <name type="scientific">Streptomyces gelaticus</name>
    <dbReference type="NCBI Taxonomy" id="285446"/>
    <lineage>
        <taxon>Bacteria</taxon>
        <taxon>Bacillati</taxon>
        <taxon>Actinomycetota</taxon>
        <taxon>Actinomycetes</taxon>
        <taxon>Kitasatosporales</taxon>
        <taxon>Streptomycetaceae</taxon>
        <taxon>Streptomyces</taxon>
    </lineage>
</organism>
<dbReference type="EMBL" id="BMTF01000010">
    <property type="protein sequence ID" value="GGV86474.1"/>
    <property type="molecule type" value="Genomic_DNA"/>
</dbReference>
<gene>
    <name evidence="2" type="ORF">GCM10015535_34690</name>
</gene>
<comment type="caution">
    <text evidence="2">The sequence shown here is derived from an EMBL/GenBank/DDBJ whole genome shotgun (WGS) entry which is preliminary data.</text>
</comment>